<evidence type="ECO:0000256" key="6">
    <source>
        <dbReference type="ARBA" id="ARBA00004496"/>
    </source>
</evidence>
<dbReference type="Gene3D" id="3.40.50.1970">
    <property type="match status" value="1"/>
</dbReference>
<evidence type="ECO:0000313" key="24">
    <source>
        <dbReference type="Proteomes" id="UP000009287"/>
    </source>
</evidence>
<dbReference type="PANTHER" id="PTHR43622">
    <property type="entry name" value="3-DEHYDROQUINATE SYNTHASE"/>
    <property type="match status" value="1"/>
</dbReference>
<comment type="cofactor">
    <cofactor evidence="4">
        <name>Zn(2+)</name>
        <dbReference type="ChEBI" id="CHEBI:29105"/>
    </cofactor>
</comment>
<evidence type="ECO:0000256" key="17">
    <source>
        <dbReference type="ARBA" id="ARBA00023141"/>
    </source>
</evidence>
<reference evidence="23 24" key="1">
    <citation type="journal article" date="2011" name="J. Exp. Med.">
        <title>A live-attenuated chlamydial vaccine protects against trachoma in nonhuman primates.</title>
        <authorList>
            <person name="Kari L."/>
            <person name="Whitmire W.M."/>
            <person name="Olivares-Zavaleta N."/>
            <person name="Goheen M.M."/>
            <person name="Taylor L.D."/>
            <person name="Carlson J.H."/>
            <person name="Sturdevant G.L."/>
            <person name="Lu C."/>
            <person name="Bakios L.E."/>
            <person name="Randall L.B."/>
            <person name="Parnell M.J."/>
            <person name="Zhong G."/>
            <person name="Caldwell H.D."/>
        </authorList>
    </citation>
    <scope>NUCLEOTIDE SEQUENCE [LARGE SCALE GENOMIC DNA]</scope>
    <source>
        <strain evidence="23 24">A2497</strain>
    </source>
</reference>
<organism evidence="23 24">
    <name type="scientific">Chlamydia trachomatis serovar A (strain A2497)</name>
    <dbReference type="NCBI Taxonomy" id="580047"/>
    <lineage>
        <taxon>Bacteria</taxon>
        <taxon>Pseudomonadati</taxon>
        <taxon>Chlamydiota</taxon>
        <taxon>Chlamydiia</taxon>
        <taxon>Chlamydiales</taxon>
        <taxon>Chlamydiaceae</taxon>
        <taxon>Chlamydia/Chlamydophila group</taxon>
        <taxon>Chlamydia</taxon>
    </lineage>
</organism>
<dbReference type="InterPro" id="IPR050071">
    <property type="entry name" value="Dehydroquinate_synthase"/>
</dbReference>
<dbReference type="Gene3D" id="1.20.1090.10">
    <property type="entry name" value="Dehydroquinate synthase-like - alpha domain"/>
    <property type="match status" value="1"/>
</dbReference>
<comment type="cofactor">
    <cofactor evidence="3">
        <name>Co(2+)</name>
        <dbReference type="ChEBI" id="CHEBI:48828"/>
    </cofactor>
</comment>
<dbReference type="GO" id="GO:0046872">
    <property type="term" value="F:metal ion binding"/>
    <property type="evidence" value="ECO:0007669"/>
    <property type="project" value="UniProtKB-KW"/>
</dbReference>
<dbReference type="Pfam" id="PF01761">
    <property type="entry name" value="DHQ_synthase"/>
    <property type="match status" value="1"/>
</dbReference>
<dbReference type="InterPro" id="IPR016037">
    <property type="entry name" value="DHQ_synth_AroB"/>
</dbReference>
<dbReference type="NCBIfam" id="TIGR01357">
    <property type="entry name" value="aroB"/>
    <property type="match status" value="1"/>
</dbReference>
<evidence type="ECO:0000256" key="18">
    <source>
        <dbReference type="ARBA" id="ARBA00023239"/>
    </source>
</evidence>
<dbReference type="InterPro" id="IPR056179">
    <property type="entry name" value="DHQS_C"/>
</dbReference>
<dbReference type="SMR" id="G4NMV3"/>
<dbReference type="InterPro" id="IPR030963">
    <property type="entry name" value="DHQ_synth_fam"/>
</dbReference>
<evidence type="ECO:0000256" key="8">
    <source>
        <dbReference type="ARBA" id="ARBA00005412"/>
    </source>
</evidence>
<dbReference type="CDD" id="cd08195">
    <property type="entry name" value="DHQS"/>
    <property type="match status" value="1"/>
</dbReference>
<dbReference type="AlphaFoldDB" id="G4NMV3"/>
<keyword evidence="14" id="KW-0547">Nucleotide-binding</keyword>
<dbReference type="InterPro" id="IPR030960">
    <property type="entry name" value="DHQS/DOIS_N"/>
</dbReference>
<feature type="domain" description="3-dehydroquinate synthase C-terminal" evidence="22">
    <location>
        <begin position="181"/>
        <end position="330"/>
    </location>
</feature>
<keyword evidence="19" id="KW-0170">Cobalt</keyword>
<evidence type="ECO:0000256" key="12">
    <source>
        <dbReference type="ARBA" id="ARBA00022605"/>
    </source>
</evidence>
<evidence type="ECO:0000256" key="7">
    <source>
        <dbReference type="ARBA" id="ARBA00004661"/>
    </source>
</evidence>
<feature type="domain" description="3-dehydroquinate synthase N-terminal" evidence="21">
    <location>
        <begin position="67"/>
        <end position="179"/>
    </location>
</feature>
<dbReference type="GO" id="GO:0008652">
    <property type="term" value="P:amino acid biosynthetic process"/>
    <property type="evidence" value="ECO:0007669"/>
    <property type="project" value="UniProtKB-KW"/>
</dbReference>
<accession>G4NMV3</accession>
<comment type="function">
    <text evidence="5">Catalyzes the conversion of 3-deoxy-D-arabino-heptulosonate 7-phosphate (DAHP) to dehydroquinate (DHQ).</text>
</comment>
<dbReference type="GO" id="GO:0009423">
    <property type="term" value="P:chorismate biosynthetic process"/>
    <property type="evidence" value="ECO:0007669"/>
    <property type="project" value="UniProtKB-UniRule"/>
</dbReference>
<dbReference type="PANTHER" id="PTHR43622:SF7">
    <property type="entry name" value="3-DEHYDROQUINATE SYNTHASE, CHLOROPLASTIC"/>
    <property type="match status" value="1"/>
</dbReference>
<keyword evidence="17" id="KW-0057">Aromatic amino acid biosynthesis</keyword>
<evidence type="ECO:0000256" key="2">
    <source>
        <dbReference type="ARBA" id="ARBA00001911"/>
    </source>
</evidence>
<comment type="catalytic activity">
    <reaction evidence="1">
        <text>7-phospho-2-dehydro-3-deoxy-D-arabino-heptonate = 3-dehydroquinate + phosphate</text>
        <dbReference type="Rhea" id="RHEA:21968"/>
        <dbReference type="ChEBI" id="CHEBI:32364"/>
        <dbReference type="ChEBI" id="CHEBI:43474"/>
        <dbReference type="ChEBI" id="CHEBI:58394"/>
        <dbReference type="EC" id="4.2.3.4"/>
    </reaction>
</comment>
<dbReference type="KEGG" id="cra:CTO_0401"/>
<evidence type="ECO:0000256" key="11">
    <source>
        <dbReference type="ARBA" id="ARBA00022490"/>
    </source>
</evidence>
<dbReference type="GO" id="GO:0003856">
    <property type="term" value="F:3-dehydroquinate synthase activity"/>
    <property type="evidence" value="ECO:0007669"/>
    <property type="project" value="UniProtKB-UniRule"/>
</dbReference>
<dbReference type="FunFam" id="3.40.50.1970:FF:000007">
    <property type="entry name" value="Pentafunctional AROM polypeptide"/>
    <property type="match status" value="1"/>
</dbReference>
<evidence type="ECO:0000256" key="20">
    <source>
        <dbReference type="NCBIfam" id="TIGR01357"/>
    </source>
</evidence>
<evidence type="ECO:0000259" key="22">
    <source>
        <dbReference type="Pfam" id="PF24621"/>
    </source>
</evidence>
<evidence type="ECO:0000259" key="21">
    <source>
        <dbReference type="Pfam" id="PF01761"/>
    </source>
</evidence>
<keyword evidence="13" id="KW-0479">Metal-binding</keyword>
<evidence type="ECO:0000256" key="1">
    <source>
        <dbReference type="ARBA" id="ARBA00001393"/>
    </source>
</evidence>
<comment type="pathway">
    <text evidence="7">Metabolic intermediate biosynthesis; chorismate biosynthesis; chorismate from D-erythrose 4-phosphate and phosphoenolpyruvate: step 2/7.</text>
</comment>
<dbReference type="Proteomes" id="UP000009287">
    <property type="component" value="Chromosome"/>
</dbReference>
<evidence type="ECO:0000256" key="10">
    <source>
        <dbReference type="ARBA" id="ARBA00017684"/>
    </source>
</evidence>
<keyword evidence="11" id="KW-0963">Cytoplasm</keyword>
<dbReference type="PATRIC" id="fig|580047.4.peg.408"/>
<comment type="cofactor">
    <cofactor evidence="2">
        <name>NAD(+)</name>
        <dbReference type="ChEBI" id="CHEBI:57540"/>
    </cofactor>
</comment>
<keyword evidence="16" id="KW-0520">NAD</keyword>
<keyword evidence="12" id="KW-0028">Amino-acid biosynthesis</keyword>
<dbReference type="GO" id="GO:0000166">
    <property type="term" value="F:nucleotide binding"/>
    <property type="evidence" value="ECO:0007669"/>
    <property type="project" value="UniProtKB-KW"/>
</dbReference>
<protein>
    <recommendedName>
        <fullName evidence="10 20">3-dehydroquinate synthase</fullName>
        <ecNumber evidence="9 20">4.2.3.4</ecNumber>
    </recommendedName>
</protein>
<evidence type="ECO:0000256" key="5">
    <source>
        <dbReference type="ARBA" id="ARBA00003485"/>
    </source>
</evidence>
<dbReference type="EMBL" id="CP002401">
    <property type="protein sequence ID" value="AEP35217.1"/>
    <property type="molecule type" value="Genomic_DNA"/>
</dbReference>
<evidence type="ECO:0000256" key="13">
    <source>
        <dbReference type="ARBA" id="ARBA00022723"/>
    </source>
</evidence>
<evidence type="ECO:0000256" key="19">
    <source>
        <dbReference type="ARBA" id="ARBA00023285"/>
    </source>
</evidence>
<comment type="similarity">
    <text evidence="8">Belongs to the sugar phosphate cyclases superfamily. Dehydroquinate synthase family.</text>
</comment>
<keyword evidence="18" id="KW-0456">Lyase</keyword>
<dbReference type="GO" id="GO:0009073">
    <property type="term" value="P:aromatic amino acid family biosynthetic process"/>
    <property type="evidence" value="ECO:0007669"/>
    <property type="project" value="UniProtKB-KW"/>
</dbReference>
<evidence type="ECO:0000256" key="15">
    <source>
        <dbReference type="ARBA" id="ARBA00022833"/>
    </source>
</evidence>
<dbReference type="EC" id="4.2.3.4" evidence="9 20"/>
<dbReference type="UniPathway" id="UPA00053">
    <property type="reaction ID" value="UER00085"/>
</dbReference>
<evidence type="ECO:0000256" key="14">
    <source>
        <dbReference type="ARBA" id="ARBA00022741"/>
    </source>
</evidence>
<dbReference type="GO" id="GO:0005737">
    <property type="term" value="C:cytoplasm"/>
    <property type="evidence" value="ECO:0007669"/>
    <property type="project" value="UniProtKB-SubCell"/>
</dbReference>
<evidence type="ECO:0000256" key="3">
    <source>
        <dbReference type="ARBA" id="ARBA00001941"/>
    </source>
</evidence>
<evidence type="ECO:0000256" key="9">
    <source>
        <dbReference type="ARBA" id="ARBA00013031"/>
    </source>
</evidence>
<keyword evidence="15" id="KW-0862">Zinc</keyword>
<evidence type="ECO:0000256" key="4">
    <source>
        <dbReference type="ARBA" id="ARBA00001947"/>
    </source>
</evidence>
<proteinExistence type="inferred from homology"/>
<dbReference type="Pfam" id="PF24621">
    <property type="entry name" value="DHQS_C"/>
    <property type="match status" value="1"/>
</dbReference>
<evidence type="ECO:0000313" key="23">
    <source>
        <dbReference type="EMBL" id="AEP35217.1"/>
    </source>
</evidence>
<dbReference type="PIRSF" id="PIRSF001455">
    <property type="entry name" value="DHQ_synth"/>
    <property type="match status" value="1"/>
</dbReference>
<dbReference type="SUPFAM" id="SSF56796">
    <property type="entry name" value="Dehydroquinate synthase-like"/>
    <property type="match status" value="1"/>
</dbReference>
<name>G4NMV3_CHLT4</name>
<comment type="subcellular location">
    <subcellularLocation>
        <location evidence="6">Cytoplasm</location>
    </subcellularLocation>
</comment>
<sequence>MYPIMIELVTDSPHPIHLVDSLQNPKLFASLSTDFPLIFITNTKLNALILPPLLDLARSLGFSVETLTIPEGEETKTGDTFLSLHQQLTDLNVPRQATLIGVGGGVILDIAGFVAATHCRGMPFIAIPTTLVAMIDASIGGKNGINLNHIKNRIGSFYLPKAVWICPRKLSFLPQQELHHGIAECIKHAYIADSAILPLLQDPNALKKEDKLSLLIKKNCLCKASVVQQDVRDYAKRQILNFGHTLGHALEMLFIGKIPHSCAISVGMVLETKLSLSLGVARSPAILHSLIQDLLRYQLPVSLKDLYMRAQIPPHNCDQILSALTYDKKKQNTPLPPFVMIEEIGLAASFDGRFCQTISKHILTKVLEEEFYAMHNN</sequence>
<gene>
    <name evidence="23" type="ordered locus">CTO_0401</name>
</gene>
<evidence type="ECO:0000256" key="16">
    <source>
        <dbReference type="ARBA" id="ARBA00023027"/>
    </source>
</evidence>